<evidence type="ECO:0000256" key="1">
    <source>
        <dbReference type="SAM" id="MobiDB-lite"/>
    </source>
</evidence>
<dbReference type="AlphaFoldDB" id="A0A5J6X285"/>
<dbReference type="InterPro" id="IPR053147">
    <property type="entry name" value="Hsp_HslJ-like"/>
</dbReference>
<name>A0A5J6X285_9GAMM</name>
<gene>
    <name evidence="3" type="ORF">FE240_18175</name>
</gene>
<reference evidence="3 4" key="1">
    <citation type="submission" date="2019-05" db="EMBL/GenBank/DDBJ databases">
        <title>OXA-830, a novel chromosomally encoded expanded-spectrum class D beta-lactamase in Aeromonas simiae.</title>
        <authorList>
            <person name="Zhou W."/>
            <person name="Chen Q."/>
        </authorList>
    </citation>
    <scope>NUCLEOTIDE SEQUENCE [LARGE SCALE GENOMIC DNA]</scope>
    <source>
        <strain evidence="3 4">A6</strain>
    </source>
</reference>
<dbReference type="Gene3D" id="2.40.128.270">
    <property type="match status" value="1"/>
</dbReference>
<dbReference type="Pfam" id="PF03724">
    <property type="entry name" value="META"/>
    <property type="match status" value="1"/>
</dbReference>
<evidence type="ECO:0000313" key="4">
    <source>
        <dbReference type="Proteomes" id="UP000594034"/>
    </source>
</evidence>
<keyword evidence="4" id="KW-1185">Reference proteome</keyword>
<evidence type="ECO:0000313" key="3">
    <source>
        <dbReference type="EMBL" id="QFI56784.1"/>
    </source>
</evidence>
<dbReference type="KEGG" id="asim:FE240_18175"/>
<dbReference type="InterPro" id="IPR005184">
    <property type="entry name" value="DUF306_Meta_HslJ"/>
</dbReference>
<dbReference type="PANTHER" id="PTHR35535:SF1">
    <property type="entry name" value="HEAT SHOCK PROTEIN HSLJ"/>
    <property type="match status" value="1"/>
</dbReference>
<sequence>MHHHWVLESVDQRPVQSERDRAPDLEIGEHFTVNGIAGCNRYFGKGNLKQGRFWVSSLGSTEMACGATLDVVEQAVLTTLQQGATLTTDAQGLTLQGEQHTLRYRLEEWK</sequence>
<evidence type="ECO:0000259" key="2">
    <source>
        <dbReference type="Pfam" id="PF03724"/>
    </source>
</evidence>
<dbReference type="Proteomes" id="UP000594034">
    <property type="component" value="Chromosome"/>
</dbReference>
<proteinExistence type="predicted"/>
<feature type="region of interest" description="Disordered" evidence="1">
    <location>
        <begin position="1"/>
        <end position="21"/>
    </location>
</feature>
<protein>
    <submittedName>
        <fullName evidence="3">META domain-containing protein</fullName>
    </submittedName>
</protein>
<organism evidence="3 4">
    <name type="scientific">Aeromonas simiae</name>
    <dbReference type="NCBI Taxonomy" id="218936"/>
    <lineage>
        <taxon>Bacteria</taxon>
        <taxon>Pseudomonadati</taxon>
        <taxon>Pseudomonadota</taxon>
        <taxon>Gammaproteobacteria</taxon>
        <taxon>Aeromonadales</taxon>
        <taxon>Aeromonadaceae</taxon>
        <taxon>Aeromonas</taxon>
    </lineage>
</organism>
<dbReference type="PANTHER" id="PTHR35535">
    <property type="entry name" value="HEAT SHOCK PROTEIN HSLJ"/>
    <property type="match status" value="1"/>
</dbReference>
<dbReference type="InterPro" id="IPR038670">
    <property type="entry name" value="HslJ-like_sf"/>
</dbReference>
<dbReference type="EMBL" id="CP040449">
    <property type="protein sequence ID" value="QFI56784.1"/>
    <property type="molecule type" value="Genomic_DNA"/>
</dbReference>
<feature type="domain" description="DUF306" evidence="2">
    <location>
        <begin position="2"/>
        <end position="103"/>
    </location>
</feature>
<accession>A0A5J6X285</accession>